<accession>A0A1X3H365</accession>
<organism evidence="1 2">
    <name type="scientific">Bradyrhizobium canariense</name>
    <dbReference type="NCBI Taxonomy" id="255045"/>
    <lineage>
        <taxon>Bacteria</taxon>
        <taxon>Pseudomonadati</taxon>
        <taxon>Pseudomonadota</taxon>
        <taxon>Alphaproteobacteria</taxon>
        <taxon>Hyphomicrobiales</taxon>
        <taxon>Nitrobacteraceae</taxon>
        <taxon>Bradyrhizobium</taxon>
    </lineage>
</organism>
<evidence type="ECO:0000313" key="2">
    <source>
        <dbReference type="Proteomes" id="UP000193553"/>
    </source>
</evidence>
<name>A0A1X3H365_9BRAD</name>
<evidence type="ECO:0000313" key="1">
    <source>
        <dbReference type="EMBL" id="OSJ06106.1"/>
    </source>
</evidence>
<protein>
    <submittedName>
        <fullName evidence="1">Uncharacterized protein</fullName>
    </submittedName>
</protein>
<dbReference type="Proteomes" id="UP000193553">
    <property type="component" value="Unassembled WGS sequence"/>
</dbReference>
<dbReference type="AlphaFoldDB" id="A0A1X3H365"/>
<dbReference type="EMBL" id="NAFI01000180">
    <property type="protein sequence ID" value="OSJ06106.1"/>
    <property type="molecule type" value="Genomic_DNA"/>
</dbReference>
<reference evidence="1 2" key="1">
    <citation type="submission" date="2017-03" db="EMBL/GenBank/DDBJ databases">
        <title>Whole genome sequences of fourteen strains of Bradyrhizobium canariense and one strain of Bradyrhizobium japonicum isolated from Lupinus (Papilionoideae: Genisteae) species in Algeria.</title>
        <authorList>
            <person name="Crovadore J."/>
            <person name="Chekireb D."/>
            <person name="Brachmann A."/>
            <person name="Chablais R."/>
            <person name="Cochard B."/>
            <person name="Lefort F."/>
        </authorList>
    </citation>
    <scope>NUCLEOTIDE SEQUENCE [LARGE SCALE GENOMIC DNA]</scope>
    <source>
        <strain evidence="1 2">UBMA195</strain>
    </source>
</reference>
<comment type="caution">
    <text evidence="1">The sequence shown here is derived from an EMBL/GenBank/DDBJ whole genome shotgun (WGS) entry which is preliminary data.</text>
</comment>
<gene>
    <name evidence="1" type="ORF">BSZ18_23430</name>
</gene>
<sequence length="74" mass="8218">MAADRNRVSNDDRVAITRELAGELPATRTGDTVYLVNDFGRPFTISGLGNKMREWCDTAVSLNARCTGCERRLL</sequence>
<proteinExistence type="predicted"/>